<dbReference type="GO" id="GO:0004553">
    <property type="term" value="F:hydrolase activity, hydrolyzing O-glycosyl compounds"/>
    <property type="evidence" value="ECO:0007669"/>
    <property type="project" value="InterPro"/>
</dbReference>
<dbReference type="STRING" id="1037660.A0A066WCE5"/>
<accession>A0A066WCE5</accession>
<dbReference type="PRINTS" id="PR00735">
    <property type="entry name" value="GLHYDRLASE8"/>
</dbReference>
<protein>
    <submittedName>
        <fullName evidence="4">Glycoside hydrolase family 8 protein</fullName>
    </submittedName>
</protein>
<dbReference type="InParanoid" id="A0A066WCE5"/>
<dbReference type="HOGENOM" id="CLU_880212_0_0_1"/>
<dbReference type="Proteomes" id="UP000027361">
    <property type="component" value="Unassembled WGS sequence"/>
</dbReference>
<name>A0A066WCE5_TILAU</name>
<dbReference type="SUPFAM" id="SSF48208">
    <property type="entry name" value="Six-hairpin glycosidases"/>
    <property type="match status" value="1"/>
</dbReference>
<keyword evidence="2 4" id="KW-0378">Hydrolase</keyword>
<evidence type="ECO:0000313" key="4">
    <source>
        <dbReference type="EMBL" id="KDN51401.1"/>
    </source>
</evidence>
<evidence type="ECO:0000256" key="3">
    <source>
        <dbReference type="ARBA" id="ARBA00023295"/>
    </source>
</evidence>
<comment type="similarity">
    <text evidence="1">Belongs to the glycosyl hydrolase 8 (cellulase D) family.</text>
</comment>
<evidence type="ECO:0000313" key="5">
    <source>
        <dbReference type="Proteomes" id="UP000027361"/>
    </source>
</evidence>
<dbReference type="InterPro" id="IPR002037">
    <property type="entry name" value="Glyco_hydro_8"/>
</dbReference>
<dbReference type="EMBL" id="JMSN01000016">
    <property type="protein sequence ID" value="KDN51401.1"/>
    <property type="molecule type" value="Genomic_DNA"/>
</dbReference>
<reference evidence="4 5" key="1">
    <citation type="submission" date="2014-05" db="EMBL/GenBank/DDBJ databases">
        <title>Draft genome sequence of a rare smut relative, Tilletiaria anomala UBC 951.</title>
        <authorList>
            <consortium name="DOE Joint Genome Institute"/>
            <person name="Toome M."/>
            <person name="Kuo A."/>
            <person name="Henrissat B."/>
            <person name="Lipzen A."/>
            <person name="Tritt A."/>
            <person name="Yoshinaga Y."/>
            <person name="Zane M."/>
            <person name="Barry K."/>
            <person name="Grigoriev I.V."/>
            <person name="Spatafora J.W."/>
            <person name="Aimea M.C."/>
        </authorList>
    </citation>
    <scope>NUCLEOTIDE SEQUENCE [LARGE SCALE GENOMIC DNA]</scope>
    <source>
        <strain evidence="4 5">UBC 951</strain>
    </source>
</reference>
<dbReference type="OrthoDB" id="2541080at2759"/>
<comment type="caution">
    <text evidence="4">The sequence shown here is derived from an EMBL/GenBank/DDBJ whole genome shotgun (WGS) entry which is preliminary data.</text>
</comment>
<dbReference type="InterPro" id="IPR012341">
    <property type="entry name" value="6hp_glycosidase-like_sf"/>
</dbReference>
<dbReference type="Pfam" id="PF01270">
    <property type="entry name" value="Glyco_hydro_8"/>
    <property type="match status" value="1"/>
</dbReference>
<proteinExistence type="inferred from homology"/>
<sequence>MLFLKPSQGDNGNAITCSEAHGYAMLISVMHRNQPDFDQLLRFFLAFRNDHSLMKWQVKQDSHRGIYCDDDGQTSATDGDIDVATALFLAGKVFADSPVFSNSAYWTEGNRLASAILRYEIHPRLGTPLLGDWANEDGAENVKLYNSTRTSDFILSSFLLFHRVVADAGERSRWQWVIESTLSAALSQLHRGVLLLPDFLVFNLRTNQWEVPHGKLLESEKGDGQMSWNACRTPWRLAHYYAASGDQRIRPLLERMREALVRASGKWPAVPAGIDIRTGRGLEDYSDRAFIAPAGYVCHVLGDTSSFQQAVTALNDEEPSYFGDSIDLVIAEQASHTELFR</sequence>
<keyword evidence="5" id="KW-1185">Reference proteome</keyword>
<dbReference type="GO" id="GO:0005975">
    <property type="term" value="P:carbohydrate metabolic process"/>
    <property type="evidence" value="ECO:0007669"/>
    <property type="project" value="InterPro"/>
</dbReference>
<dbReference type="AlphaFoldDB" id="A0A066WCE5"/>
<evidence type="ECO:0000256" key="2">
    <source>
        <dbReference type="ARBA" id="ARBA00022801"/>
    </source>
</evidence>
<dbReference type="Gene3D" id="1.50.10.10">
    <property type="match status" value="1"/>
</dbReference>
<dbReference type="InterPro" id="IPR008928">
    <property type="entry name" value="6-hairpin_glycosidase_sf"/>
</dbReference>
<keyword evidence="3" id="KW-0326">Glycosidase</keyword>
<dbReference type="OMA" id="PWRLAHY"/>
<dbReference type="RefSeq" id="XP_013244740.1">
    <property type="nucleotide sequence ID" value="XM_013389286.1"/>
</dbReference>
<evidence type="ECO:0000256" key="1">
    <source>
        <dbReference type="ARBA" id="ARBA00009209"/>
    </source>
</evidence>
<dbReference type="GeneID" id="25263982"/>
<gene>
    <name evidence="4" type="ORF">K437DRAFT_254809</name>
</gene>
<organism evidence="4 5">
    <name type="scientific">Tilletiaria anomala (strain ATCC 24038 / CBS 436.72 / UBC 951)</name>
    <dbReference type="NCBI Taxonomy" id="1037660"/>
    <lineage>
        <taxon>Eukaryota</taxon>
        <taxon>Fungi</taxon>
        <taxon>Dikarya</taxon>
        <taxon>Basidiomycota</taxon>
        <taxon>Ustilaginomycotina</taxon>
        <taxon>Exobasidiomycetes</taxon>
        <taxon>Georgefischeriales</taxon>
        <taxon>Tilletiariaceae</taxon>
        <taxon>Tilletiaria</taxon>
    </lineage>
</organism>